<proteinExistence type="predicted"/>
<keyword evidence="3" id="KW-1185">Reference proteome</keyword>
<comment type="caution">
    <text evidence="2">The sequence shown here is derived from an EMBL/GenBank/DDBJ whole genome shotgun (WGS) entry which is preliminary data.</text>
</comment>
<dbReference type="EMBL" id="NMUH01000593">
    <property type="protein sequence ID" value="MQL81866.1"/>
    <property type="molecule type" value="Genomic_DNA"/>
</dbReference>
<keyword evidence="1" id="KW-0812">Transmembrane</keyword>
<accession>A0A843UIJ6</accession>
<reference evidence="2" key="1">
    <citation type="submission" date="2017-07" db="EMBL/GenBank/DDBJ databases">
        <title>Taro Niue Genome Assembly and Annotation.</title>
        <authorList>
            <person name="Atibalentja N."/>
            <person name="Keating K."/>
            <person name="Fields C.J."/>
        </authorList>
    </citation>
    <scope>NUCLEOTIDE SEQUENCE</scope>
    <source>
        <strain evidence="2">Niue_2</strain>
        <tissue evidence="2">Leaf</tissue>
    </source>
</reference>
<dbReference type="AlphaFoldDB" id="A0A843UIJ6"/>
<feature type="transmembrane region" description="Helical" evidence="1">
    <location>
        <begin position="354"/>
        <end position="379"/>
    </location>
</feature>
<evidence type="ECO:0000313" key="3">
    <source>
        <dbReference type="Proteomes" id="UP000652761"/>
    </source>
</evidence>
<organism evidence="2 3">
    <name type="scientific">Colocasia esculenta</name>
    <name type="common">Wild taro</name>
    <name type="synonym">Arum esculentum</name>
    <dbReference type="NCBI Taxonomy" id="4460"/>
    <lineage>
        <taxon>Eukaryota</taxon>
        <taxon>Viridiplantae</taxon>
        <taxon>Streptophyta</taxon>
        <taxon>Embryophyta</taxon>
        <taxon>Tracheophyta</taxon>
        <taxon>Spermatophyta</taxon>
        <taxon>Magnoliopsida</taxon>
        <taxon>Liliopsida</taxon>
        <taxon>Araceae</taxon>
        <taxon>Aroideae</taxon>
        <taxon>Colocasieae</taxon>
        <taxon>Colocasia</taxon>
    </lineage>
</organism>
<protein>
    <submittedName>
        <fullName evidence="2">Uncharacterized protein</fullName>
    </submittedName>
</protein>
<gene>
    <name evidence="2" type="ORF">Taro_014332</name>
</gene>
<name>A0A843UIJ6_COLES</name>
<sequence>MEHSSSGHPADVATAERVATSDKASPWSDVNLSRHGLAHCVQWPKAVPCVPALADGPSGGFRKGCRVCLCLLGLSWLQASGVVSVVVATPVLCSPGARHLRACPRDRLLPLLGTPIPALLCQRELLRATGVLELRTRSGRGKWWGSGVSRRSSVGPQFGRTAVVVFVVEVAYHAHPSVVSITRSLVPSVVALECVVSLTSWRVQGPGWFCLWALDLVEVEVAVSGVAPVIRELLCLGGCVLRVCFHIALLWPDPGCGSWHCSIPAALAGKGLVVGSMGGGTTFGGPWRGVREVASFPAGSECAATIAGCACFEHGCWFARATAGFVISLRIRVGVLPKFFSIGSGGGEVFPKNFVVLISGCCGVALWVEVHCLAAVFWWCFPGLFVVVLVTVPLPLGLLLCSLKSSVVLPLWLRSLLSGEGSSQDYSGLFIPVVVLPQERLLALWVEVLPKLPCVVFACRCSLSVEMSCRYFWLD</sequence>
<keyword evidence="1" id="KW-1133">Transmembrane helix</keyword>
<dbReference type="Proteomes" id="UP000652761">
    <property type="component" value="Unassembled WGS sequence"/>
</dbReference>
<evidence type="ECO:0000313" key="2">
    <source>
        <dbReference type="EMBL" id="MQL81866.1"/>
    </source>
</evidence>
<keyword evidence="1" id="KW-0472">Membrane</keyword>
<feature type="transmembrane region" description="Helical" evidence="1">
    <location>
        <begin position="385"/>
        <end position="413"/>
    </location>
</feature>
<evidence type="ECO:0000256" key="1">
    <source>
        <dbReference type="SAM" id="Phobius"/>
    </source>
</evidence>